<accession>A0A1Y1IS94</accession>
<gene>
    <name evidence="2" type="ORF">KFL_011930010</name>
</gene>
<sequence>PHSLLCDECTFPATFAVRGGKEGGNLKCFCGVHRLFIPGCFKVETARAEWARDCEVFKVKKELARALDEEARLKGNRGCKGCNDWQQNECWWDPTPKSRDLIGVSRGRTAEEEGEEETRQGSLSLGAKPLQTFAQAA</sequence>
<reference evidence="2 3" key="1">
    <citation type="journal article" date="2014" name="Nat. Commun.">
        <title>Klebsormidium flaccidum genome reveals primary factors for plant terrestrial adaptation.</title>
        <authorList>
            <person name="Hori K."/>
            <person name="Maruyama F."/>
            <person name="Fujisawa T."/>
            <person name="Togashi T."/>
            <person name="Yamamoto N."/>
            <person name="Seo M."/>
            <person name="Sato S."/>
            <person name="Yamada T."/>
            <person name="Mori H."/>
            <person name="Tajima N."/>
            <person name="Moriyama T."/>
            <person name="Ikeuchi M."/>
            <person name="Watanabe M."/>
            <person name="Wada H."/>
            <person name="Kobayashi K."/>
            <person name="Saito M."/>
            <person name="Masuda T."/>
            <person name="Sasaki-Sekimoto Y."/>
            <person name="Mashiguchi K."/>
            <person name="Awai K."/>
            <person name="Shimojima M."/>
            <person name="Masuda S."/>
            <person name="Iwai M."/>
            <person name="Nobusawa T."/>
            <person name="Narise T."/>
            <person name="Kondo S."/>
            <person name="Saito H."/>
            <person name="Sato R."/>
            <person name="Murakawa M."/>
            <person name="Ihara Y."/>
            <person name="Oshima-Yamada Y."/>
            <person name="Ohtaka K."/>
            <person name="Satoh M."/>
            <person name="Sonobe K."/>
            <person name="Ishii M."/>
            <person name="Ohtani R."/>
            <person name="Kanamori-Sato M."/>
            <person name="Honoki R."/>
            <person name="Miyazaki D."/>
            <person name="Mochizuki H."/>
            <person name="Umetsu J."/>
            <person name="Higashi K."/>
            <person name="Shibata D."/>
            <person name="Kamiya Y."/>
            <person name="Sato N."/>
            <person name="Nakamura Y."/>
            <person name="Tabata S."/>
            <person name="Ida S."/>
            <person name="Kurokawa K."/>
            <person name="Ohta H."/>
        </authorList>
    </citation>
    <scope>NUCLEOTIDE SEQUENCE [LARGE SCALE GENOMIC DNA]</scope>
    <source>
        <strain evidence="2 3">NIES-2285</strain>
    </source>
</reference>
<keyword evidence="3" id="KW-1185">Reference proteome</keyword>
<evidence type="ECO:0000256" key="1">
    <source>
        <dbReference type="SAM" id="MobiDB-lite"/>
    </source>
</evidence>
<organism evidence="2 3">
    <name type="scientific">Klebsormidium nitens</name>
    <name type="common">Green alga</name>
    <name type="synonym">Ulothrix nitens</name>
    <dbReference type="NCBI Taxonomy" id="105231"/>
    <lineage>
        <taxon>Eukaryota</taxon>
        <taxon>Viridiplantae</taxon>
        <taxon>Streptophyta</taxon>
        <taxon>Klebsormidiophyceae</taxon>
        <taxon>Klebsormidiales</taxon>
        <taxon>Klebsormidiaceae</taxon>
        <taxon>Klebsormidium</taxon>
    </lineage>
</organism>
<name>A0A1Y1IS94_KLENI</name>
<evidence type="ECO:0000313" key="3">
    <source>
        <dbReference type="Proteomes" id="UP000054558"/>
    </source>
</evidence>
<dbReference type="AlphaFoldDB" id="A0A1Y1IS94"/>
<feature type="region of interest" description="Disordered" evidence="1">
    <location>
        <begin position="104"/>
        <end position="128"/>
    </location>
</feature>
<feature type="non-terminal residue" evidence="2">
    <location>
        <position position="1"/>
    </location>
</feature>
<dbReference type="EMBL" id="DF238142">
    <property type="protein sequence ID" value="GAQ92902.1"/>
    <property type="molecule type" value="Genomic_DNA"/>
</dbReference>
<evidence type="ECO:0000313" key="2">
    <source>
        <dbReference type="EMBL" id="GAQ92902.1"/>
    </source>
</evidence>
<proteinExistence type="predicted"/>
<protein>
    <submittedName>
        <fullName evidence="2">Uncharacterized protein</fullName>
    </submittedName>
</protein>
<dbReference type="OMA" id="ARDCEVF"/>
<dbReference type="Proteomes" id="UP000054558">
    <property type="component" value="Unassembled WGS sequence"/>
</dbReference>